<dbReference type="Gene3D" id="3.40.50.10350">
    <property type="entry name" value="Glycerate kinase, domain 1"/>
    <property type="match status" value="1"/>
</dbReference>
<dbReference type="EC" id="2.7.1.31" evidence="5"/>
<keyword evidence="6" id="KW-1185">Reference proteome</keyword>
<dbReference type="NCBIfam" id="TIGR00045">
    <property type="entry name" value="glycerate kinase"/>
    <property type="match status" value="1"/>
</dbReference>
<organism evidence="5 6">
    <name type="scientific">Alysiella crassa</name>
    <dbReference type="NCBI Taxonomy" id="153491"/>
    <lineage>
        <taxon>Bacteria</taxon>
        <taxon>Pseudomonadati</taxon>
        <taxon>Pseudomonadota</taxon>
        <taxon>Betaproteobacteria</taxon>
        <taxon>Neisseriales</taxon>
        <taxon>Neisseriaceae</taxon>
        <taxon>Alysiella</taxon>
    </lineage>
</organism>
<accession>A0A376BKP0</accession>
<evidence type="ECO:0000313" key="5">
    <source>
        <dbReference type="EMBL" id="SSY70203.1"/>
    </source>
</evidence>
<evidence type="ECO:0000256" key="4">
    <source>
        <dbReference type="PIRNR" id="PIRNR006078"/>
    </source>
</evidence>
<dbReference type="InterPro" id="IPR004381">
    <property type="entry name" value="Glycerate_kinase"/>
</dbReference>
<dbReference type="InterPro" id="IPR018197">
    <property type="entry name" value="Glycerate_kinase_RE-like"/>
</dbReference>
<dbReference type="PANTHER" id="PTHR21599:SF0">
    <property type="entry name" value="GLYCERATE KINASE"/>
    <property type="match status" value="1"/>
</dbReference>
<dbReference type="STRING" id="1120980.GCA_000745955_02152"/>
<evidence type="ECO:0000256" key="1">
    <source>
        <dbReference type="ARBA" id="ARBA00006284"/>
    </source>
</evidence>
<protein>
    <submittedName>
        <fullName evidence="5">Glycerate kinase</fullName>
        <ecNumber evidence="5">2.7.1.31</ecNumber>
    </submittedName>
</protein>
<reference evidence="5 6" key="1">
    <citation type="submission" date="2018-06" db="EMBL/GenBank/DDBJ databases">
        <authorList>
            <consortium name="Pathogen Informatics"/>
            <person name="Doyle S."/>
        </authorList>
    </citation>
    <scope>NUCLEOTIDE SEQUENCE [LARGE SCALE GENOMIC DNA]</scope>
    <source>
        <strain evidence="5 6">NCTC10283</strain>
    </source>
</reference>
<dbReference type="OrthoDB" id="9774290at2"/>
<dbReference type="EMBL" id="UFSO01000002">
    <property type="protein sequence ID" value="SSY70203.1"/>
    <property type="molecule type" value="Genomic_DNA"/>
</dbReference>
<dbReference type="RefSeq" id="WP_034294782.1">
    <property type="nucleotide sequence ID" value="NZ_CP091519.2"/>
</dbReference>
<dbReference type="PIRSF" id="PIRSF006078">
    <property type="entry name" value="GlxK"/>
    <property type="match status" value="1"/>
</dbReference>
<evidence type="ECO:0000256" key="2">
    <source>
        <dbReference type="ARBA" id="ARBA00022679"/>
    </source>
</evidence>
<evidence type="ECO:0000256" key="3">
    <source>
        <dbReference type="ARBA" id="ARBA00022777"/>
    </source>
</evidence>
<dbReference type="InterPro" id="IPR018193">
    <property type="entry name" value="Glyc_kinase_flavodox-like_fold"/>
</dbReference>
<gene>
    <name evidence="5" type="primary">glxK</name>
    <name evidence="5" type="ORF">NCTC10283_00279</name>
</gene>
<keyword evidence="3 4" id="KW-0418">Kinase</keyword>
<dbReference type="InterPro" id="IPR036129">
    <property type="entry name" value="Glycerate_kinase_sf"/>
</dbReference>
<proteinExistence type="inferred from homology"/>
<dbReference type="GO" id="GO:0008887">
    <property type="term" value="F:glycerate kinase activity"/>
    <property type="evidence" value="ECO:0007669"/>
    <property type="project" value="UniProtKB-UniRule"/>
</dbReference>
<keyword evidence="2 4" id="KW-0808">Transferase</keyword>
<dbReference type="PANTHER" id="PTHR21599">
    <property type="entry name" value="GLYCERATE KINASE"/>
    <property type="match status" value="1"/>
</dbReference>
<evidence type="ECO:0000313" key="6">
    <source>
        <dbReference type="Proteomes" id="UP000254209"/>
    </source>
</evidence>
<dbReference type="Gene3D" id="3.90.1510.10">
    <property type="entry name" value="Glycerate kinase, domain 2"/>
    <property type="match status" value="1"/>
</dbReference>
<dbReference type="AlphaFoldDB" id="A0A376BKP0"/>
<dbReference type="Proteomes" id="UP000254209">
    <property type="component" value="Unassembled WGS sequence"/>
</dbReference>
<comment type="similarity">
    <text evidence="1 4">Belongs to the glycerate kinase type-1 family.</text>
</comment>
<dbReference type="Pfam" id="PF02595">
    <property type="entry name" value="Gly_kinase"/>
    <property type="match status" value="1"/>
</dbReference>
<name>A0A376BKP0_9NEIS</name>
<dbReference type="GO" id="GO:0031388">
    <property type="term" value="P:organic acid phosphorylation"/>
    <property type="evidence" value="ECO:0007669"/>
    <property type="project" value="UniProtKB-UniRule"/>
</dbReference>
<sequence length="372" mass="38513">MKIIIAADSFKESLTAPQACAAIQRGFAHILPSAQYVSIPMADGGEGTAAALVSACGGEWIHVRVSDPLGRQVDARYGILPNGTAVMEMAEAAGLHLLTPAERNPMKTSTFGVGEMIAHAINQGIRKIILGIGGSATNDGGAGMAQALGFRLLDKAGRDLPRGGAALRYLSSVQASDSLNVLQECEIVAACDVVNPLCGDTGATAVFGKQKGATIQMIRELDTALTNFADVLAKNGTDFRDEAGSGAAGGLGFGLRALLGAELRSGIQIVLEATDLYNKIADADLVITGEGCMDGQTAFGKVPLGVLNVAQNHGVPVVGIAGSVMDVDALYQMGFAAVFPSIDRVASLPDILEHAERNVERTARNIAAMWVL</sequence>
<dbReference type="SUPFAM" id="SSF110738">
    <property type="entry name" value="Glycerate kinase I"/>
    <property type="match status" value="1"/>
</dbReference>